<sequence>MRGAGPGERAREAREAVAECRAAYEALNRFTASYRQLVLGVGSSADGRRLRRALEESGRRGFELSLGLRNQLLAELTEPGGRQEEEVKMELERIWVLCLSALEIFLQDLGRAHDLSRIFPLPSPTSGTQLVNTGVISFGPKGWSLRRPSGKTSERAGELPEELAQWGQRLEEMLLEMETKVNVPVWSVEATVGDPEALEHSPESSAGRSPRGCCARGPDRLQSHCIVA</sequence>
<proteinExistence type="inferred from homology"/>
<dbReference type="AlphaFoldDB" id="A0A7N4NLD7"/>
<dbReference type="OrthoDB" id="6358515at2759"/>
<reference evidence="4" key="2">
    <citation type="submission" date="2025-08" db="UniProtKB">
        <authorList>
            <consortium name="Ensembl"/>
        </authorList>
    </citation>
    <scope>IDENTIFICATION</scope>
</reference>
<dbReference type="OMA" id="ICTGLHR"/>
<protein>
    <recommendedName>
        <fullName evidence="6">Regulator of G protein signaling 9 binding protein</fullName>
    </recommendedName>
</protein>
<dbReference type="GeneTree" id="ENSGT00940000153725"/>
<evidence type="ECO:0000256" key="1">
    <source>
        <dbReference type="ARBA" id="ARBA00007457"/>
    </source>
</evidence>
<dbReference type="GO" id="GO:0009968">
    <property type="term" value="P:negative regulation of signal transduction"/>
    <property type="evidence" value="ECO:0007669"/>
    <property type="project" value="UniProtKB-KW"/>
</dbReference>
<comment type="similarity">
    <text evidence="1">Belongs to the RGS7BP/RGS9BP family.</text>
</comment>
<dbReference type="InParanoid" id="A0A7N4NLD7"/>
<accession>A0A7N4NLD7</accession>
<evidence type="ECO:0000256" key="3">
    <source>
        <dbReference type="SAM" id="MobiDB-lite"/>
    </source>
</evidence>
<keyword evidence="5" id="KW-1185">Reference proteome</keyword>
<dbReference type="InterPro" id="IPR026512">
    <property type="entry name" value="RGS7BP/RGS9BP"/>
</dbReference>
<dbReference type="GeneID" id="100915128"/>
<keyword evidence="2" id="KW-0734">Signal transduction inhibitor</keyword>
<reference evidence="4" key="3">
    <citation type="submission" date="2025-09" db="UniProtKB">
        <authorList>
            <consortium name="Ensembl"/>
        </authorList>
    </citation>
    <scope>IDENTIFICATION</scope>
</reference>
<dbReference type="Ensembl" id="ENSSHAT00000046823.1">
    <property type="protein sequence ID" value="ENSSHAP00000024544.1"/>
    <property type="gene ID" value="ENSSHAG00000025402.1"/>
</dbReference>
<dbReference type="Proteomes" id="UP000007648">
    <property type="component" value="Unassembled WGS sequence"/>
</dbReference>
<evidence type="ECO:0000256" key="2">
    <source>
        <dbReference type="ARBA" id="ARBA00022700"/>
    </source>
</evidence>
<evidence type="ECO:0000313" key="4">
    <source>
        <dbReference type="Ensembl" id="ENSSHAP00000024544.1"/>
    </source>
</evidence>
<evidence type="ECO:0008006" key="6">
    <source>
        <dbReference type="Google" id="ProtNLM"/>
    </source>
</evidence>
<dbReference type="RefSeq" id="XP_003759057.1">
    <property type="nucleotide sequence ID" value="XM_003759009.3"/>
</dbReference>
<name>A0A7N4NLD7_SARHA</name>
<gene>
    <name evidence="4" type="primary">LOC100915128</name>
</gene>
<feature type="region of interest" description="Disordered" evidence="3">
    <location>
        <begin position="194"/>
        <end position="214"/>
    </location>
</feature>
<reference evidence="4 5" key="1">
    <citation type="journal article" date="2011" name="Proc. Natl. Acad. Sci. U.S.A.">
        <title>Genetic diversity and population structure of the endangered marsupial Sarcophilus harrisii (Tasmanian devil).</title>
        <authorList>
            <person name="Miller W."/>
            <person name="Hayes V.M."/>
            <person name="Ratan A."/>
            <person name="Petersen D.C."/>
            <person name="Wittekindt N.E."/>
            <person name="Miller J."/>
            <person name="Walenz B."/>
            <person name="Knight J."/>
            <person name="Qi J."/>
            <person name="Zhao F."/>
            <person name="Wang Q."/>
            <person name="Bedoya-Reina O.C."/>
            <person name="Katiyar N."/>
            <person name="Tomsho L.P."/>
            <person name="Kasson L.M."/>
            <person name="Hardie R.A."/>
            <person name="Woodbridge P."/>
            <person name="Tindall E.A."/>
            <person name="Bertelsen M.F."/>
            <person name="Dixon D."/>
            <person name="Pyecroft S."/>
            <person name="Helgen K.M."/>
            <person name="Lesk A.M."/>
            <person name="Pringle T.H."/>
            <person name="Patterson N."/>
            <person name="Zhang Y."/>
            <person name="Kreiss A."/>
            <person name="Woods G.M."/>
            <person name="Jones M.E."/>
            <person name="Schuster S.C."/>
        </authorList>
    </citation>
    <scope>NUCLEOTIDE SEQUENCE [LARGE SCALE GENOMIC DNA]</scope>
</reference>
<dbReference type="KEGG" id="shr:100915128"/>
<evidence type="ECO:0000313" key="5">
    <source>
        <dbReference type="Proteomes" id="UP000007648"/>
    </source>
</evidence>
<organism evidence="4 5">
    <name type="scientific">Sarcophilus harrisii</name>
    <name type="common">Tasmanian devil</name>
    <name type="synonym">Sarcophilus laniarius</name>
    <dbReference type="NCBI Taxonomy" id="9305"/>
    <lineage>
        <taxon>Eukaryota</taxon>
        <taxon>Metazoa</taxon>
        <taxon>Chordata</taxon>
        <taxon>Craniata</taxon>
        <taxon>Vertebrata</taxon>
        <taxon>Euteleostomi</taxon>
        <taxon>Mammalia</taxon>
        <taxon>Metatheria</taxon>
        <taxon>Dasyuromorphia</taxon>
        <taxon>Dasyuridae</taxon>
        <taxon>Sarcophilus</taxon>
    </lineage>
</organism>
<dbReference type="PANTHER" id="PTHR21029">
    <property type="entry name" value="R-SEVEN BINDING PROTEIN (R7BP) HOMOLOG"/>
    <property type="match status" value="1"/>
</dbReference>